<sequence>MQHLQHTNLLFQRDGQNVSGSDWLGWRINTLRIDANMPGRDEASRKRPSLHHSGEPQPFIDSLRPGHAFPG</sequence>
<evidence type="ECO:0000256" key="1">
    <source>
        <dbReference type="SAM" id="MobiDB-lite"/>
    </source>
</evidence>
<name>A0A4U8Z5Q3_METTU</name>
<proteinExistence type="predicted"/>
<dbReference type="AlphaFoldDB" id="A0A4U8Z5Q3"/>
<accession>A0A4U8Z5Q3</accession>
<evidence type="ECO:0000313" key="3">
    <source>
        <dbReference type="Proteomes" id="UP000294360"/>
    </source>
</evidence>
<reference evidence="2 3" key="1">
    <citation type="submission" date="2019-03" db="EMBL/GenBank/DDBJ databases">
        <authorList>
            <person name="Kox A.R. M."/>
        </authorList>
    </citation>
    <scope>NUCLEOTIDE SEQUENCE [LARGE SCALE GENOMIC DNA]</scope>
    <source>
        <strain evidence="2">MTUNDRAET4 annotated genome</strain>
    </source>
</reference>
<feature type="region of interest" description="Disordered" evidence="1">
    <location>
        <begin position="36"/>
        <end position="71"/>
    </location>
</feature>
<gene>
    <name evidence="2" type="ORF">MTUNDRAET4_3978</name>
</gene>
<protein>
    <submittedName>
        <fullName evidence="2">Uncharacterized protein</fullName>
    </submittedName>
</protein>
<dbReference type="Proteomes" id="UP000294360">
    <property type="component" value="Chromosome"/>
</dbReference>
<organism evidence="2 3">
    <name type="scientific">Methylocella tundrae</name>
    <dbReference type="NCBI Taxonomy" id="227605"/>
    <lineage>
        <taxon>Bacteria</taxon>
        <taxon>Pseudomonadati</taxon>
        <taxon>Pseudomonadota</taxon>
        <taxon>Alphaproteobacteria</taxon>
        <taxon>Hyphomicrobiales</taxon>
        <taxon>Beijerinckiaceae</taxon>
        <taxon>Methylocella</taxon>
    </lineage>
</organism>
<dbReference type="KEGG" id="mtun:MTUNDRAET4_3978"/>
<evidence type="ECO:0000313" key="2">
    <source>
        <dbReference type="EMBL" id="VFU10859.1"/>
    </source>
</evidence>
<dbReference type="EMBL" id="LR536450">
    <property type="protein sequence ID" value="VFU10859.1"/>
    <property type="molecule type" value="Genomic_DNA"/>
</dbReference>